<dbReference type="PANTHER" id="PTHR48228:SF5">
    <property type="entry name" value="ALPHA-METHYLACYL-COA RACEMASE"/>
    <property type="match status" value="1"/>
</dbReference>
<dbReference type="InterPro" id="IPR044855">
    <property type="entry name" value="CoA-Trfase_III_dom3_sf"/>
</dbReference>
<proteinExistence type="inferred from homology"/>
<dbReference type="SUPFAM" id="SSF89796">
    <property type="entry name" value="CoA-transferase family III (CaiB/BaiF)"/>
    <property type="match status" value="1"/>
</dbReference>
<dbReference type="InterPro" id="IPR050509">
    <property type="entry name" value="CoA-transferase_III"/>
</dbReference>
<dbReference type="InterPro" id="IPR003673">
    <property type="entry name" value="CoA-Trfase_fam_III"/>
</dbReference>
<dbReference type="EMBL" id="MU155137">
    <property type="protein sequence ID" value="KAF9485195.1"/>
    <property type="molecule type" value="Genomic_DNA"/>
</dbReference>
<comment type="similarity">
    <text evidence="1">Belongs to the CoA-transferase III family.</text>
</comment>
<keyword evidence="3" id="KW-1185">Reference proteome</keyword>
<organism evidence="2 3">
    <name type="scientific">Pholiota conissans</name>
    <dbReference type="NCBI Taxonomy" id="109636"/>
    <lineage>
        <taxon>Eukaryota</taxon>
        <taxon>Fungi</taxon>
        <taxon>Dikarya</taxon>
        <taxon>Basidiomycota</taxon>
        <taxon>Agaricomycotina</taxon>
        <taxon>Agaricomycetes</taxon>
        <taxon>Agaricomycetidae</taxon>
        <taxon>Agaricales</taxon>
        <taxon>Agaricineae</taxon>
        <taxon>Strophariaceae</taxon>
        <taxon>Pholiota</taxon>
    </lineage>
</organism>
<dbReference type="Proteomes" id="UP000807469">
    <property type="component" value="Unassembled WGS sequence"/>
</dbReference>
<gene>
    <name evidence="2" type="ORF">BDN70DRAFT_871589</name>
</gene>
<dbReference type="Gene3D" id="3.40.50.10540">
    <property type="entry name" value="Crotonobetainyl-coa:carnitine coa-transferase, domain 1"/>
    <property type="match status" value="1"/>
</dbReference>
<evidence type="ECO:0000313" key="3">
    <source>
        <dbReference type="Proteomes" id="UP000807469"/>
    </source>
</evidence>
<name>A0A9P5ZDX4_9AGAR</name>
<dbReference type="AlphaFoldDB" id="A0A9P5ZDX4"/>
<reference evidence="2" key="1">
    <citation type="submission" date="2020-11" db="EMBL/GenBank/DDBJ databases">
        <authorList>
            <consortium name="DOE Joint Genome Institute"/>
            <person name="Ahrendt S."/>
            <person name="Riley R."/>
            <person name="Andreopoulos W."/>
            <person name="Labutti K."/>
            <person name="Pangilinan J."/>
            <person name="Ruiz-Duenas F.J."/>
            <person name="Barrasa J.M."/>
            <person name="Sanchez-Garcia M."/>
            <person name="Camarero S."/>
            <person name="Miyauchi S."/>
            <person name="Serrano A."/>
            <person name="Linde D."/>
            <person name="Babiker R."/>
            <person name="Drula E."/>
            <person name="Ayuso-Fernandez I."/>
            <person name="Pacheco R."/>
            <person name="Padilla G."/>
            <person name="Ferreira P."/>
            <person name="Barriuso J."/>
            <person name="Kellner H."/>
            <person name="Castanera R."/>
            <person name="Alfaro M."/>
            <person name="Ramirez L."/>
            <person name="Pisabarro A.G."/>
            <person name="Kuo A."/>
            <person name="Tritt A."/>
            <person name="Lipzen A."/>
            <person name="He G."/>
            <person name="Yan M."/>
            <person name="Ng V."/>
            <person name="Cullen D."/>
            <person name="Martin F."/>
            <person name="Rosso M.-N."/>
            <person name="Henrissat B."/>
            <person name="Hibbett D."/>
            <person name="Martinez A.T."/>
            <person name="Grigoriev I.V."/>
        </authorList>
    </citation>
    <scope>NUCLEOTIDE SEQUENCE</scope>
    <source>
        <strain evidence="2">CIRM-BRFM 674</strain>
    </source>
</reference>
<sequence>MALAGLKVIEFAGLAPGPFAGLILADNGASVTRIDRPSSTSRDVLCRGKNTIVIDSKLPNGRKLLEEMIASADVLIDPFRPGVLERLGLGPELFLGDGKRKGLNEKLVYARIVGFPRTGAQKDMAGHDINYLALSGVLAMLPGVGKPTFPLNIVADFGGGGLMCAMGILLALLERGTTGRGQVVSADMVSGTRYLSSFPLIQNYIGSGYLGGERGTNLLDGGAPFYETYTCQDGGWMSVGCLEPQFFKVFIEIFIKALPKDFDPFNGWHPTPSTQNHKDEWPRLGEYLTRGFLTRPRDFWTDIYQGTDACAVPVLTPQEAAKHSSSIPLPHPQLLSQANVAKLFESKDLITQPGAHTEEVLREYGISEARGQSLRKEGVFGKPSLHSSKL</sequence>
<dbReference type="PANTHER" id="PTHR48228">
    <property type="entry name" value="SUCCINYL-COA--D-CITRAMALATE COA-TRANSFERASE"/>
    <property type="match status" value="1"/>
</dbReference>
<dbReference type="InterPro" id="IPR023606">
    <property type="entry name" value="CoA-Trfase_III_dom_1_sf"/>
</dbReference>
<dbReference type="OrthoDB" id="16747at2759"/>
<dbReference type="Pfam" id="PF02515">
    <property type="entry name" value="CoA_transf_3"/>
    <property type="match status" value="1"/>
</dbReference>
<dbReference type="GO" id="GO:0003824">
    <property type="term" value="F:catalytic activity"/>
    <property type="evidence" value="ECO:0007669"/>
    <property type="project" value="InterPro"/>
</dbReference>
<evidence type="ECO:0000313" key="2">
    <source>
        <dbReference type="EMBL" id="KAF9485195.1"/>
    </source>
</evidence>
<dbReference type="Gene3D" id="3.30.1540.10">
    <property type="entry name" value="formyl-coa transferase, domain 3"/>
    <property type="match status" value="1"/>
</dbReference>
<evidence type="ECO:0000256" key="1">
    <source>
        <dbReference type="ARBA" id="ARBA00008383"/>
    </source>
</evidence>
<comment type="caution">
    <text evidence="2">The sequence shown here is derived from an EMBL/GenBank/DDBJ whole genome shotgun (WGS) entry which is preliminary data.</text>
</comment>
<protein>
    <submittedName>
        <fullName evidence="2">CoA-transferase family III</fullName>
    </submittedName>
</protein>
<accession>A0A9P5ZDX4</accession>